<dbReference type="EMBL" id="QKWP01001825">
    <property type="protein sequence ID" value="RIB06391.1"/>
    <property type="molecule type" value="Genomic_DNA"/>
</dbReference>
<accession>A0A397U9L2</accession>
<dbReference type="AlphaFoldDB" id="A0A397U9L2"/>
<dbReference type="OrthoDB" id="2441719at2759"/>
<organism evidence="1 2">
    <name type="scientific">Gigaspora rosea</name>
    <dbReference type="NCBI Taxonomy" id="44941"/>
    <lineage>
        <taxon>Eukaryota</taxon>
        <taxon>Fungi</taxon>
        <taxon>Fungi incertae sedis</taxon>
        <taxon>Mucoromycota</taxon>
        <taxon>Glomeromycotina</taxon>
        <taxon>Glomeromycetes</taxon>
        <taxon>Diversisporales</taxon>
        <taxon>Gigasporaceae</taxon>
        <taxon>Gigaspora</taxon>
    </lineage>
</organism>
<name>A0A397U9L2_9GLOM</name>
<keyword evidence="2" id="KW-1185">Reference proteome</keyword>
<dbReference type="Proteomes" id="UP000266673">
    <property type="component" value="Unassembled WGS sequence"/>
</dbReference>
<sequence>MKCKLNYASLAIYGITQNAETKEYLMVFQYACDGSLEKFLRNNFCALTWQAKLNIL</sequence>
<reference evidence="1 2" key="1">
    <citation type="submission" date="2018-06" db="EMBL/GenBank/DDBJ databases">
        <title>Comparative genomics reveals the genomic features of Rhizophagus irregularis, R. cerebriforme, R. diaphanum and Gigaspora rosea, and their symbiotic lifestyle signature.</title>
        <authorList>
            <person name="Morin E."/>
            <person name="San Clemente H."/>
            <person name="Chen E.C.H."/>
            <person name="De La Providencia I."/>
            <person name="Hainaut M."/>
            <person name="Kuo A."/>
            <person name="Kohler A."/>
            <person name="Murat C."/>
            <person name="Tang N."/>
            <person name="Roy S."/>
            <person name="Loubradou J."/>
            <person name="Henrissat B."/>
            <person name="Grigoriev I.V."/>
            <person name="Corradi N."/>
            <person name="Roux C."/>
            <person name="Martin F.M."/>
        </authorList>
    </citation>
    <scope>NUCLEOTIDE SEQUENCE [LARGE SCALE GENOMIC DNA]</scope>
    <source>
        <strain evidence="1 2">DAOM 194757</strain>
    </source>
</reference>
<comment type="caution">
    <text evidence="1">The sequence shown here is derived from an EMBL/GenBank/DDBJ whole genome shotgun (WGS) entry which is preliminary data.</text>
</comment>
<gene>
    <name evidence="1" type="ORF">C2G38_522404</name>
</gene>
<proteinExistence type="predicted"/>
<evidence type="ECO:0000313" key="1">
    <source>
        <dbReference type="EMBL" id="RIB06391.1"/>
    </source>
</evidence>
<evidence type="ECO:0008006" key="3">
    <source>
        <dbReference type="Google" id="ProtNLM"/>
    </source>
</evidence>
<evidence type="ECO:0000313" key="2">
    <source>
        <dbReference type="Proteomes" id="UP000266673"/>
    </source>
</evidence>
<protein>
    <recommendedName>
        <fullName evidence="3">Serine-threonine/tyrosine-protein kinase catalytic domain-containing protein</fullName>
    </recommendedName>
</protein>